<dbReference type="GO" id="GO:0007064">
    <property type="term" value="P:mitotic sister chromatid cohesion"/>
    <property type="evidence" value="ECO:0007669"/>
    <property type="project" value="TreeGrafter"/>
</dbReference>
<protein>
    <recommendedName>
        <fullName evidence="2">N-acetyltransferase domain-containing protein</fullName>
    </recommendedName>
</protein>
<evidence type="ECO:0000313" key="3">
    <source>
        <dbReference type="EMBL" id="KAH7277630.1"/>
    </source>
</evidence>
<accession>A0A8T2Q1T1</accession>
<dbReference type="AlphaFoldDB" id="A0A8T2Q1T1"/>
<name>A0A8T2Q1T1_CERRI</name>
<comment type="caution">
    <text evidence="3">The sequence shown here is derived from an EMBL/GenBank/DDBJ whole genome shotgun (WGS) entry which is preliminary data.</text>
</comment>
<dbReference type="PANTHER" id="PTHR42919">
    <property type="entry name" value="N-ALPHA-ACETYLTRANSFERASE"/>
    <property type="match status" value="1"/>
</dbReference>
<dbReference type="SUPFAM" id="SSF55729">
    <property type="entry name" value="Acyl-CoA N-acyltransferases (Nat)"/>
    <property type="match status" value="1"/>
</dbReference>
<dbReference type="Proteomes" id="UP000825935">
    <property type="component" value="Chromosome 39"/>
</dbReference>
<evidence type="ECO:0000256" key="1">
    <source>
        <dbReference type="SAM" id="Phobius"/>
    </source>
</evidence>
<keyword evidence="4" id="KW-1185">Reference proteome</keyword>
<dbReference type="PROSITE" id="PS51186">
    <property type="entry name" value="GNAT"/>
    <property type="match status" value="1"/>
</dbReference>
<keyword evidence="1" id="KW-0812">Transmembrane</keyword>
<dbReference type="InterPro" id="IPR016181">
    <property type="entry name" value="Acyl_CoA_acyltransferase"/>
</dbReference>
<sequence length="176" mass="19676">MLPQKGDPMHCLVNLSYFIVSIAFVHIKIFLHPFSECCGRYACIVAMPGCQQSEDKEIVGVVDAAAMADRHVLKALPGIDEYLYISGMAVVPKYRRQKVATVLLQACDATAIEWGFEYLVLQAYEDDKAARLLYAKAGYVVIAIDPLWFSRLLGRRRKVILAKKVSASVYNKTPSM</sequence>
<dbReference type="GO" id="GO:0008080">
    <property type="term" value="F:N-acetyltransferase activity"/>
    <property type="evidence" value="ECO:0007669"/>
    <property type="project" value="TreeGrafter"/>
</dbReference>
<proteinExistence type="predicted"/>
<dbReference type="CDD" id="cd04301">
    <property type="entry name" value="NAT_SF"/>
    <property type="match status" value="1"/>
</dbReference>
<keyword evidence="1" id="KW-0472">Membrane</keyword>
<dbReference type="OrthoDB" id="1912023at2759"/>
<feature type="domain" description="N-acetyltransferase" evidence="2">
    <location>
        <begin position="13"/>
        <end position="166"/>
    </location>
</feature>
<dbReference type="PANTHER" id="PTHR42919:SF20">
    <property type="entry name" value="GCN5-RELATED N-ACETYLTRANSFERASE 10, CHLOROPLASTIC"/>
    <property type="match status" value="1"/>
</dbReference>
<dbReference type="Gene3D" id="3.40.630.30">
    <property type="match status" value="1"/>
</dbReference>
<reference evidence="3" key="1">
    <citation type="submission" date="2021-08" db="EMBL/GenBank/DDBJ databases">
        <title>WGS assembly of Ceratopteris richardii.</title>
        <authorList>
            <person name="Marchant D.B."/>
            <person name="Chen G."/>
            <person name="Jenkins J."/>
            <person name="Shu S."/>
            <person name="Leebens-Mack J."/>
            <person name="Grimwood J."/>
            <person name="Schmutz J."/>
            <person name="Soltis P."/>
            <person name="Soltis D."/>
            <person name="Chen Z.-H."/>
        </authorList>
    </citation>
    <scope>NUCLEOTIDE SEQUENCE</scope>
    <source>
        <strain evidence="3">Whitten #5841</strain>
        <tissue evidence="3">Leaf</tissue>
    </source>
</reference>
<organism evidence="3 4">
    <name type="scientific">Ceratopteris richardii</name>
    <name type="common">Triangle waterfern</name>
    <dbReference type="NCBI Taxonomy" id="49495"/>
    <lineage>
        <taxon>Eukaryota</taxon>
        <taxon>Viridiplantae</taxon>
        <taxon>Streptophyta</taxon>
        <taxon>Embryophyta</taxon>
        <taxon>Tracheophyta</taxon>
        <taxon>Polypodiopsida</taxon>
        <taxon>Polypodiidae</taxon>
        <taxon>Polypodiales</taxon>
        <taxon>Pteridineae</taxon>
        <taxon>Pteridaceae</taxon>
        <taxon>Parkerioideae</taxon>
        <taxon>Ceratopteris</taxon>
    </lineage>
</organism>
<gene>
    <name evidence="3" type="ORF">KP509_39G059900</name>
</gene>
<dbReference type="EMBL" id="CM035444">
    <property type="protein sequence ID" value="KAH7277630.1"/>
    <property type="molecule type" value="Genomic_DNA"/>
</dbReference>
<dbReference type="InterPro" id="IPR000182">
    <property type="entry name" value="GNAT_dom"/>
</dbReference>
<evidence type="ECO:0000259" key="2">
    <source>
        <dbReference type="PROSITE" id="PS51186"/>
    </source>
</evidence>
<evidence type="ECO:0000313" key="4">
    <source>
        <dbReference type="Proteomes" id="UP000825935"/>
    </source>
</evidence>
<dbReference type="Pfam" id="PF00583">
    <property type="entry name" value="Acetyltransf_1"/>
    <property type="match status" value="1"/>
</dbReference>
<feature type="transmembrane region" description="Helical" evidence="1">
    <location>
        <begin position="12"/>
        <end position="31"/>
    </location>
</feature>
<keyword evidence="1" id="KW-1133">Transmembrane helix</keyword>
<dbReference type="GO" id="GO:0031415">
    <property type="term" value="C:NatA complex"/>
    <property type="evidence" value="ECO:0007669"/>
    <property type="project" value="TreeGrafter"/>
</dbReference>
<dbReference type="InterPro" id="IPR051556">
    <property type="entry name" value="N-term/lysine_N-AcTrnsfr"/>
</dbReference>